<dbReference type="InterPro" id="IPR028978">
    <property type="entry name" value="Chorismate_lyase_/UTRA_dom_sf"/>
</dbReference>
<keyword evidence="2" id="KW-1185">Reference proteome</keyword>
<dbReference type="Proteomes" id="UP000676194">
    <property type="component" value="Chromosome"/>
</dbReference>
<accession>A0A8E6EVW3</accession>
<dbReference type="KEGG" id="tsph:KIH39_13515"/>
<sequence>MLLPLVVVDTRLGPLDFTDARMVPTEEVPEPFNRLLVHTFHMTVTVEEFYGEAVNVQVVSSQSEGDLYLRKILLTLSKSKRVIQFGLVRIDLTCLDPAVRDAILEEKTPLGRVLIEHNVLRRVQPTAFVTVRPKETMKKWFGMSEATPLHGRTGVIFCNDRPAIAVMEILAPVHH</sequence>
<evidence type="ECO:0000313" key="1">
    <source>
        <dbReference type="EMBL" id="QVL29888.1"/>
    </source>
</evidence>
<proteinExistence type="predicted"/>
<gene>
    <name evidence="1" type="ORF">KIH39_13515</name>
</gene>
<protein>
    <submittedName>
        <fullName evidence="1">Uncharacterized protein</fullName>
    </submittedName>
</protein>
<dbReference type="Gene3D" id="3.40.1410.10">
    <property type="entry name" value="Chorismate lyase-like"/>
    <property type="match status" value="1"/>
</dbReference>
<organism evidence="1 2">
    <name type="scientific">Telmatocola sphagniphila</name>
    <dbReference type="NCBI Taxonomy" id="1123043"/>
    <lineage>
        <taxon>Bacteria</taxon>
        <taxon>Pseudomonadati</taxon>
        <taxon>Planctomycetota</taxon>
        <taxon>Planctomycetia</taxon>
        <taxon>Gemmatales</taxon>
        <taxon>Gemmataceae</taxon>
    </lineage>
</organism>
<evidence type="ECO:0000313" key="2">
    <source>
        <dbReference type="Proteomes" id="UP000676194"/>
    </source>
</evidence>
<dbReference type="RefSeq" id="WP_213493770.1">
    <property type="nucleotide sequence ID" value="NZ_CP074694.1"/>
</dbReference>
<dbReference type="EMBL" id="CP074694">
    <property type="protein sequence ID" value="QVL29888.1"/>
    <property type="molecule type" value="Genomic_DNA"/>
</dbReference>
<dbReference type="AlphaFoldDB" id="A0A8E6EVW3"/>
<name>A0A8E6EVW3_9BACT</name>
<dbReference type="SUPFAM" id="SSF64288">
    <property type="entry name" value="Chorismate lyase-like"/>
    <property type="match status" value="1"/>
</dbReference>
<reference evidence="1" key="1">
    <citation type="submission" date="2021-05" db="EMBL/GenBank/DDBJ databases">
        <title>Complete genome sequence of the cellulolytic planctomycete Telmatocola sphagniphila SP2T and characterization of the first cellulase from planctomycetes.</title>
        <authorList>
            <person name="Rakitin A.L."/>
            <person name="Beletsky A.V."/>
            <person name="Naumoff D.G."/>
            <person name="Kulichevskaya I.S."/>
            <person name="Mardanov A.V."/>
            <person name="Ravin N.V."/>
            <person name="Dedysh S.N."/>
        </authorList>
    </citation>
    <scope>NUCLEOTIDE SEQUENCE</scope>
    <source>
        <strain evidence="1">SP2T</strain>
    </source>
</reference>